<dbReference type="eggNOG" id="COG3386">
    <property type="taxonomic scope" value="Bacteria"/>
</dbReference>
<accession>S2DHG9</accession>
<gene>
    <name evidence="1" type="ORF">A33Q_1111</name>
</gene>
<dbReference type="STRING" id="1189612.A33Q_1111"/>
<dbReference type="AlphaFoldDB" id="S2DHG9"/>
<dbReference type="Proteomes" id="UP000006073">
    <property type="component" value="Unassembled WGS sequence"/>
</dbReference>
<organism evidence="1 2">
    <name type="scientific">Indibacter alkaliphilus (strain CCUG 57479 / KCTC 22604 / LW1)</name>
    <dbReference type="NCBI Taxonomy" id="1189612"/>
    <lineage>
        <taxon>Bacteria</taxon>
        <taxon>Pseudomonadati</taxon>
        <taxon>Bacteroidota</taxon>
        <taxon>Cytophagia</taxon>
        <taxon>Cytophagales</taxon>
        <taxon>Cyclobacteriaceae</taxon>
    </lineage>
</organism>
<dbReference type="SUPFAM" id="SSF50998">
    <property type="entry name" value="Quinoprotein alcohol dehydrogenase-like"/>
    <property type="match status" value="1"/>
</dbReference>
<proteinExistence type="predicted"/>
<dbReference type="EMBL" id="ALWO02000023">
    <property type="protein sequence ID" value="EOZ98457.1"/>
    <property type="molecule type" value="Genomic_DNA"/>
</dbReference>
<name>S2DHG9_INDAL</name>
<evidence type="ECO:0000313" key="2">
    <source>
        <dbReference type="Proteomes" id="UP000006073"/>
    </source>
</evidence>
<sequence length="474" mass="53427">MQGNPGARLSSGSSWTHVYPSSAKIVFKNKQSNEEFELVFDPNNFGNASITLPYADYIYHTEVSGGNYENFLPFSAEGEFRLNSSSFDIKLQAETEYGLITVENNNLESAPILVDEGNVSMNFLGNHYFKYVRSGREPVLEIVENVFQNTIRRTVRVEAYKHYNYIVKISDGTGEVIDLQMKDFELIEEELLVNVEAVPTSQMPTLVTNLNTELRESSGLAYFNNQLWTINDSGNENMVYQVDINTGNTLKRVRVTNASNVDWESLAQNDKYLFIGDFGNNSGNRTDLTIYRVEKTKILNQEEVEAEKITFTYSDQSNFSSAINNNNFDCEAFFFANGNLHLFSKNWLDNKTKYYILPSDPGNYEAQLVTDFDTQGLITGADINQVTGDIVMVGYTNAGLSTQCFVWLFSGYSDFDIFEGKRNRIVLGSPAVLGQTEAIYLKPDNSGWISSEQISAGGFTVPGKLFSFDYKSFF</sequence>
<dbReference type="InterPro" id="IPR011047">
    <property type="entry name" value="Quinoprotein_ADH-like_sf"/>
</dbReference>
<reference evidence="1 2" key="1">
    <citation type="journal article" date="2013" name="Genome Announc.">
        <title>Draft Genome Sequence of Indibacter alkaliphilus Strain LW1T, Isolated from Lonar Lake, a Haloalkaline Lake in the Buldana District of Maharashtra, India.</title>
        <authorList>
            <person name="Singh A."/>
            <person name="Kumar Jangir P."/>
            <person name="Sharma R."/>
            <person name="Singh A."/>
            <person name="Kumar Pinnaka A."/>
            <person name="Shivaji S."/>
        </authorList>
    </citation>
    <scope>NUCLEOTIDE SEQUENCE [LARGE SCALE GENOMIC DNA]</scope>
    <source>
        <strain evidence="2">CCUG 57479 / KCTC 22604 / LW1</strain>
    </source>
</reference>
<protein>
    <submittedName>
        <fullName evidence="1">Uncharacterized protein</fullName>
    </submittedName>
</protein>
<evidence type="ECO:0000313" key="1">
    <source>
        <dbReference type="EMBL" id="EOZ98457.1"/>
    </source>
</evidence>
<keyword evidence="2" id="KW-1185">Reference proteome</keyword>
<comment type="caution">
    <text evidence="1">The sequence shown here is derived from an EMBL/GenBank/DDBJ whole genome shotgun (WGS) entry which is preliminary data.</text>
</comment>